<dbReference type="AlphaFoldDB" id="A0A1N6G4V7"/>
<name>A0A1N6G4V7_9BACT</name>
<evidence type="ECO:0008006" key="3">
    <source>
        <dbReference type="Google" id="ProtNLM"/>
    </source>
</evidence>
<reference evidence="1 2" key="1">
    <citation type="submission" date="2016-11" db="EMBL/GenBank/DDBJ databases">
        <authorList>
            <person name="Jaros S."/>
            <person name="Januszkiewicz K."/>
            <person name="Wedrychowicz H."/>
        </authorList>
    </citation>
    <scope>NUCLEOTIDE SEQUENCE [LARGE SCALE GENOMIC DNA]</scope>
    <source>
        <strain evidence="1 2">DSM 24787</strain>
    </source>
</reference>
<sequence>MGFLYSMKKIIIFTTVLLCTTCTNLLAQKQEALEKYQANRAKLNLTEEQELKVKAVDSVYLLSLEGLRKEGGSKLSKLRKFKDMTATKDKQMKAILDKEQYKTYTAQQKEMKEAVKNKRRQH</sequence>
<protein>
    <recommendedName>
        <fullName evidence="3">LTXXQ motif family protein</fullName>
    </recommendedName>
</protein>
<dbReference type="Proteomes" id="UP000185003">
    <property type="component" value="Unassembled WGS sequence"/>
</dbReference>
<gene>
    <name evidence="1" type="ORF">SAMN04488055_2579</name>
</gene>
<accession>A0A1N6G4V7</accession>
<keyword evidence="2" id="KW-1185">Reference proteome</keyword>
<evidence type="ECO:0000313" key="2">
    <source>
        <dbReference type="Proteomes" id="UP000185003"/>
    </source>
</evidence>
<evidence type="ECO:0000313" key="1">
    <source>
        <dbReference type="EMBL" id="SIO02544.1"/>
    </source>
</evidence>
<dbReference type="STRING" id="536979.SAMN04488055_2579"/>
<organism evidence="1 2">
    <name type="scientific">Chitinophaga niabensis</name>
    <dbReference type="NCBI Taxonomy" id="536979"/>
    <lineage>
        <taxon>Bacteria</taxon>
        <taxon>Pseudomonadati</taxon>
        <taxon>Bacteroidota</taxon>
        <taxon>Chitinophagia</taxon>
        <taxon>Chitinophagales</taxon>
        <taxon>Chitinophagaceae</taxon>
        <taxon>Chitinophaga</taxon>
    </lineage>
</organism>
<dbReference type="EMBL" id="FSRA01000001">
    <property type="protein sequence ID" value="SIO02544.1"/>
    <property type="molecule type" value="Genomic_DNA"/>
</dbReference>
<proteinExistence type="predicted"/>